<keyword evidence="1" id="KW-1133">Transmembrane helix</keyword>
<feature type="transmembrane region" description="Helical" evidence="1">
    <location>
        <begin position="79"/>
        <end position="104"/>
    </location>
</feature>
<evidence type="ECO:0000256" key="1">
    <source>
        <dbReference type="SAM" id="Phobius"/>
    </source>
</evidence>
<proteinExistence type="predicted"/>
<name>A0A0E9WRU0_ANGAN</name>
<dbReference type="EMBL" id="GBXM01016337">
    <property type="protein sequence ID" value="JAH92240.1"/>
    <property type="molecule type" value="Transcribed_RNA"/>
</dbReference>
<reference evidence="2" key="2">
    <citation type="journal article" date="2015" name="Fish Shellfish Immunol.">
        <title>Early steps in the European eel (Anguilla anguilla)-Vibrio vulnificus interaction in the gills: Role of the RtxA13 toxin.</title>
        <authorList>
            <person name="Callol A."/>
            <person name="Pajuelo D."/>
            <person name="Ebbesson L."/>
            <person name="Teles M."/>
            <person name="MacKenzie S."/>
            <person name="Amaro C."/>
        </authorList>
    </citation>
    <scope>NUCLEOTIDE SEQUENCE</scope>
</reference>
<feature type="transmembrane region" description="Helical" evidence="1">
    <location>
        <begin position="12"/>
        <end position="32"/>
    </location>
</feature>
<keyword evidence="1" id="KW-0812">Transmembrane</keyword>
<protein>
    <submittedName>
        <fullName evidence="2">Uncharacterized protein</fullName>
    </submittedName>
</protein>
<accession>A0A0E9WRU0</accession>
<organism evidence="2">
    <name type="scientific">Anguilla anguilla</name>
    <name type="common">European freshwater eel</name>
    <name type="synonym">Muraena anguilla</name>
    <dbReference type="NCBI Taxonomy" id="7936"/>
    <lineage>
        <taxon>Eukaryota</taxon>
        <taxon>Metazoa</taxon>
        <taxon>Chordata</taxon>
        <taxon>Craniata</taxon>
        <taxon>Vertebrata</taxon>
        <taxon>Euteleostomi</taxon>
        <taxon>Actinopterygii</taxon>
        <taxon>Neopterygii</taxon>
        <taxon>Teleostei</taxon>
        <taxon>Anguilliformes</taxon>
        <taxon>Anguillidae</taxon>
        <taxon>Anguilla</taxon>
    </lineage>
</organism>
<sequence length="107" mass="12788">MPKFNNNVHINRLTVFVFVIFSHNIVAILINFNHVALSHPRYVEGLRTKKDKVTIFWFCLRCTDFAGWCYWFPKEEGHFVWYFICIISLQYQVFVLSFCISAHVSTY</sequence>
<dbReference type="AlphaFoldDB" id="A0A0E9WRU0"/>
<reference evidence="2" key="1">
    <citation type="submission" date="2014-11" db="EMBL/GenBank/DDBJ databases">
        <authorList>
            <person name="Amaro Gonzalez C."/>
        </authorList>
    </citation>
    <scope>NUCLEOTIDE SEQUENCE</scope>
</reference>
<evidence type="ECO:0000313" key="2">
    <source>
        <dbReference type="EMBL" id="JAH92240.1"/>
    </source>
</evidence>
<keyword evidence="1" id="KW-0472">Membrane</keyword>